<dbReference type="SUPFAM" id="SSF51735">
    <property type="entry name" value="NAD(P)-binding Rossmann-fold domains"/>
    <property type="match status" value="1"/>
</dbReference>
<dbReference type="AlphaFoldDB" id="A0A2N5HIM8"/>
<keyword evidence="4 10" id="KW-0520">NAD</keyword>
<keyword evidence="8" id="KW-0408">Iron</keyword>
<accession>A0A2N5HIM8</accession>
<dbReference type="PRINTS" id="PR00732">
    <property type="entry name" value="GLHYDRLASE4"/>
</dbReference>
<evidence type="ECO:0000256" key="4">
    <source>
        <dbReference type="ARBA" id="ARBA00023027"/>
    </source>
</evidence>
<reference evidence="12 13" key="1">
    <citation type="submission" date="2017-11" db="EMBL/GenBank/DDBJ databases">
        <title>Comparitive Functional Genomics of Dry Heat Resistant strains isolated from the Viking Spacecraft.</title>
        <authorList>
            <person name="Seuylemezian A."/>
            <person name="Cooper K."/>
            <person name="Vaishampayan P."/>
        </authorList>
    </citation>
    <scope>NUCLEOTIDE SEQUENCE [LARGE SCALE GENOMIC DNA]</scope>
    <source>
        <strain evidence="12 13">V32-6</strain>
    </source>
</reference>
<dbReference type="Pfam" id="PF02056">
    <property type="entry name" value="Glyco_hydro_4"/>
    <property type="match status" value="1"/>
</dbReference>
<feature type="binding site" evidence="8">
    <location>
        <position position="201"/>
    </location>
    <ligand>
        <name>Mn(2+)</name>
        <dbReference type="ChEBI" id="CHEBI:29035"/>
    </ligand>
</feature>
<comment type="caution">
    <text evidence="12">The sequence shown here is derived from an EMBL/GenBank/DDBJ whole genome shotgun (WGS) entry which is preliminary data.</text>
</comment>
<dbReference type="Proteomes" id="UP000234950">
    <property type="component" value="Unassembled WGS sequence"/>
</dbReference>
<keyword evidence="8" id="KW-0533">Nickel</keyword>
<keyword evidence="8" id="KW-0170">Cobalt</keyword>
<comment type="similarity">
    <text evidence="1 10">Belongs to the glycosyl hydrolase 4 family.</text>
</comment>
<dbReference type="EMBL" id="PGVE01000041">
    <property type="protein sequence ID" value="PLS05358.1"/>
    <property type="molecule type" value="Genomic_DNA"/>
</dbReference>
<keyword evidence="5 8" id="KW-0464">Manganese</keyword>
<proteinExistence type="inferred from homology"/>
<dbReference type="GO" id="GO:0005975">
    <property type="term" value="P:carbohydrate metabolic process"/>
    <property type="evidence" value="ECO:0007669"/>
    <property type="project" value="InterPro"/>
</dbReference>
<dbReference type="SUPFAM" id="SSF56327">
    <property type="entry name" value="LDH C-terminal domain-like"/>
    <property type="match status" value="1"/>
</dbReference>
<dbReference type="InterPro" id="IPR036291">
    <property type="entry name" value="NAD(P)-bd_dom_sf"/>
</dbReference>
<evidence type="ECO:0000256" key="8">
    <source>
        <dbReference type="PIRSR" id="PIRSR601088-3"/>
    </source>
</evidence>
<name>A0A2N5HIM8_9BACI</name>
<evidence type="ECO:0000256" key="9">
    <source>
        <dbReference type="PIRSR" id="PIRSR601088-4"/>
    </source>
</evidence>
<dbReference type="InterPro" id="IPR022616">
    <property type="entry name" value="Glyco_hydro_4_C"/>
</dbReference>
<feature type="binding site" evidence="7">
    <location>
        <position position="150"/>
    </location>
    <ligand>
        <name>substrate</name>
    </ligand>
</feature>
<evidence type="ECO:0000256" key="1">
    <source>
        <dbReference type="ARBA" id="ARBA00010141"/>
    </source>
</evidence>
<keyword evidence="2 8" id="KW-0479">Metal-binding</keyword>
<protein>
    <recommendedName>
        <fullName evidence="11">Glycosyl hydrolase family 4 C-terminal domain-containing protein</fullName>
    </recommendedName>
</protein>
<dbReference type="GO" id="GO:0046872">
    <property type="term" value="F:metal ion binding"/>
    <property type="evidence" value="ECO:0007669"/>
    <property type="project" value="UniProtKB-KW"/>
</dbReference>
<keyword evidence="13" id="KW-1185">Reference proteome</keyword>
<dbReference type="Pfam" id="PF11975">
    <property type="entry name" value="Glyco_hydro_4C"/>
    <property type="match status" value="1"/>
</dbReference>
<evidence type="ECO:0000256" key="2">
    <source>
        <dbReference type="ARBA" id="ARBA00022723"/>
    </source>
</evidence>
<dbReference type="InterPro" id="IPR001088">
    <property type="entry name" value="Glyco_hydro_4"/>
</dbReference>
<dbReference type="Gene3D" id="3.40.50.720">
    <property type="entry name" value="NAD(P)-binding Rossmann-like Domain"/>
    <property type="match status" value="1"/>
</dbReference>
<evidence type="ECO:0000256" key="10">
    <source>
        <dbReference type="RuleBase" id="RU361152"/>
    </source>
</evidence>
<feature type="domain" description="Glycosyl hydrolase family 4 C-terminal" evidence="11">
    <location>
        <begin position="197"/>
        <end position="412"/>
    </location>
</feature>
<feature type="binding site" evidence="8">
    <location>
        <position position="171"/>
    </location>
    <ligand>
        <name>Mn(2+)</name>
        <dbReference type="ChEBI" id="CHEBI:29035"/>
    </ligand>
</feature>
<evidence type="ECO:0000313" key="12">
    <source>
        <dbReference type="EMBL" id="PLS05358.1"/>
    </source>
</evidence>
<evidence type="ECO:0000256" key="7">
    <source>
        <dbReference type="PIRSR" id="PIRSR601088-2"/>
    </source>
</evidence>
<dbReference type="InterPro" id="IPR015955">
    <property type="entry name" value="Lactate_DH/Glyco_Ohase_4_C"/>
</dbReference>
<dbReference type="Gene3D" id="3.90.110.10">
    <property type="entry name" value="Lactate dehydrogenase/glycoside hydrolase, family 4, C-terminal"/>
    <property type="match status" value="1"/>
</dbReference>
<evidence type="ECO:0000313" key="13">
    <source>
        <dbReference type="Proteomes" id="UP000234950"/>
    </source>
</evidence>
<sequence length="441" mass="49575">MKKRKIVLIGAGSSVFTQGLVADFITSGKDFAPLEIGLVDIDEKALDSITKLTKKMVEVKAADMEIHSSVDRRELLPNADVVITTIAVGGRRAWEDDVFIPRKYGIYQPVGDTTMPGGISRAQRMIPVMLEIARDIQELCPNAYFFNYSNPMTAICAAIHKELGMNVIGLCHGVIHVEQYLARYLGRKLSEVKSIGVGLNHLTFLYDIRVSGEDAKQLLIERYYELQKKETLQYADNPFSWTFFEKYKMFPAVLDRHVVEFFPERFASGDYYGKKLGVEAISFEDVIADGDRIYEEMHEMADGRRELNHHLFKRSDGEHEQLVDILHSLYFDERKIFSVNMPNNGAIPNLPRHAVLELPAVAAAGGFKPLYLPDYPSIAASFIRKRLTVVDLTVEAALTGDVSLFVEALLADGSVQTEGAALRLAHELLEANREHLPQYFS</sequence>
<keyword evidence="6 10" id="KW-0326">Glycosidase</keyword>
<dbReference type="GO" id="GO:0004553">
    <property type="term" value="F:hydrolase activity, hydrolyzing O-glycosyl compounds"/>
    <property type="evidence" value="ECO:0007669"/>
    <property type="project" value="InterPro"/>
</dbReference>
<dbReference type="PANTHER" id="PTHR32092">
    <property type="entry name" value="6-PHOSPHO-BETA-GLUCOSIDASE-RELATED"/>
    <property type="match status" value="1"/>
</dbReference>
<evidence type="ECO:0000256" key="5">
    <source>
        <dbReference type="ARBA" id="ARBA00023211"/>
    </source>
</evidence>
<comment type="cofactor">
    <cofactor evidence="10">
        <name>NAD(+)</name>
        <dbReference type="ChEBI" id="CHEBI:57540"/>
    </cofactor>
    <text evidence="10">Binds 1 NAD(+) per subunit.</text>
</comment>
<organism evidence="12 13">
    <name type="scientific">Neobacillus cucumis</name>
    <dbReference type="NCBI Taxonomy" id="1740721"/>
    <lineage>
        <taxon>Bacteria</taxon>
        <taxon>Bacillati</taxon>
        <taxon>Bacillota</taxon>
        <taxon>Bacilli</taxon>
        <taxon>Bacillales</taxon>
        <taxon>Bacillaceae</taxon>
        <taxon>Neobacillus</taxon>
    </lineage>
</organism>
<dbReference type="RefSeq" id="WP_101647798.1">
    <property type="nucleotide sequence ID" value="NZ_PGVE01000041.1"/>
</dbReference>
<dbReference type="OrthoDB" id="9808275at2"/>
<dbReference type="GO" id="GO:0016616">
    <property type="term" value="F:oxidoreductase activity, acting on the CH-OH group of donors, NAD or NADP as acceptor"/>
    <property type="evidence" value="ECO:0007669"/>
    <property type="project" value="InterPro"/>
</dbReference>
<evidence type="ECO:0000256" key="6">
    <source>
        <dbReference type="ARBA" id="ARBA00023295"/>
    </source>
</evidence>
<feature type="site" description="Increases basicity of active site Tyr" evidence="9">
    <location>
        <position position="112"/>
    </location>
</feature>
<keyword evidence="3 10" id="KW-0378">Hydrolase</keyword>
<evidence type="ECO:0000259" key="11">
    <source>
        <dbReference type="Pfam" id="PF11975"/>
    </source>
</evidence>
<gene>
    <name evidence="12" type="ORF">CVD27_10180</name>
</gene>
<evidence type="ECO:0000256" key="3">
    <source>
        <dbReference type="ARBA" id="ARBA00022801"/>
    </source>
</evidence>